<evidence type="ECO:0000256" key="3">
    <source>
        <dbReference type="SAM" id="SignalP"/>
    </source>
</evidence>
<accession>A0A6A5WUG4</accession>
<dbReference type="OrthoDB" id="5426678at2759"/>
<evidence type="ECO:0000313" key="4">
    <source>
        <dbReference type="EMBL" id="KAF2005470.1"/>
    </source>
</evidence>
<proteinExistence type="predicted"/>
<dbReference type="AlphaFoldDB" id="A0A6A5WUG4"/>
<keyword evidence="2" id="KW-1133">Transmembrane helix</keyword>
<evidence type="ECO:0000313" key="5">
    <source>
        <dbReference type="Proteomes" id="UP000799779"/>
    </source>
</evidence>
<reference evidence="4" key="1">
    <citation type="journal article" date="2020" name="Stud. Mycol.">
        <title>101 Dothideomycetes genomes: a test case for predicting lifestyles and emergence of pathogens.</title>
        <authorList>
            <person name="Haridas S."/>
            <person name="Albert R."/>
            <person name="Binder M."/>
            <person name="Bloem J."/>
            <person name="Labutti K."/>
            <person name="Salamov A."/>
            <person name="Andreopoulos B."/>
            <person name="Baker S."/>
            <person name="Barry K."/>
            <person name="Bills G."/>
            <person name="Bluhm B."/>
            <person name="Cannon C."/>
            <person name="Castanera R."/>
            <person name="Culley D."/>
            <person name="Daum C."/>
            <person name="Ezra D."/>
            <person name="Gonzalez J."/>
            <person name="Henrissat B."/>
            <person name="Kuo A."/>
            <person name="Liang C."/>
            <person name="Lipzen A."/>
            <person name="Lutzoni F."/>
            <person name="Magnuson J."/>
            <person name="Mondo S."/>
            <person name="Nolan M."/>
            <person name="Ohm R."/>
            <person name="Pangilinan J."/>
            <person name="Park H.-J."/>
            <person name="Ramirez L."/>
            <person name="Alfaro M."/>
            <person name="Sun H."/>
            <person name="Tritt A."/>
            <person name="Yoshinaga Y."/>
            <person name="Zwiers L.-H."/>
            <person name="Turgeon B."/>
            <person name="Goodwin S."/>
            <person name="Spatafora J."/>
            <person name="Crous P."/>
            <person name="Grigoriev I."/>
        </authorList>
    </citation>
    <scope>NUCLEOTIDE SEQUENCE</scope>
    <source>
        <strain evidence="4">CBS 123094</strain>
    </source>
</reference>
<sequence>MLFPRLSILSVAFCLLHLGSLSLALEVTPNSPCANFCINDSENDISDPTSSETLSRDLSCLDSDFQGENSTAVGRKFKSCIGCQVTSEAVDEESDENDVFWFLYNLKATVAWCVTGFFEKTQNPNITQANMLCGSQCDTISTALNDKLKDTNLTLTYNFCEADDENFMMGVDQCRQCLGQQDNTQLLANFLAGLKSACEQFPDPMANPGETVYIVTDLFSIAPRTIATTATEIDASLVLETAIGASSTGLQPSSTSSSSSSISISGGVIAGIIAGGVSILVIIIGLAVCLLRMRKKVKDSQTAAKEMAEEGAKDRFADARMGAVEMWAPDTVAEMYTQVDPVEKEAGMGRWSQSRGSSDGLDHREKGSGLEEGVKGEETRSTL</sequence>
<name>A0A6A5WUG4_9PLEO</name>
<keyword evidence="5" id="KW-1185">Reference proteome</keyword>
<organism evidence="4 5">
    <name type="scientific">Amniculicola lignicola CBS 123094</name>
    <dbReference type="NCBI Taxonomy" id="1392246"/>
    <lineage>
        <taxon>Eukaryota</taxon>
        <taxon>Fungi</taxon>
        <taxon>Dikarya</taxon>
        <taxon>Ascomycota</taxon>
        <taxon>Pezizomycotina</taxon>
        <taxon>Dothideomycetes</taxon>
        <taxon>Pleosporomycetidae</taxon>
        <taxon>Pleosporales</taxon>
        <taxon>Amniculicolaceae</taxon>
        <taxon>Amniculicola</taxon>
    </lineage>
</organism>
<dbReference type="Proteomes" id="UP000799779">
    <property type="component" value="Unassembled WGS sequence"/>
</dbReference>
<feature type="chain" id="PRO_5025678239" description="LPXTG-domain-containing protein" evidence="3">
    <location>
        <begin position="25"/>
        <end position="383"/>
    </location>
</feature>
<keyword evidence="3" id="KW-0732">Signal</keyword>
<protein>
    <recommendedName>
        <fullName evidence="6">LPXTG-domain-containing protein</fullName>
    </recommendedName>
</protein>
<feature type="compositionally biased region" description="Basic and acidic residues" evidence="1">
    <location>
        <begin position="360"/>
        <end position="383"/>
    </location>
</feature>
<evidence type="ECO:0000256" key="2">
    <source>
        <dbReference type="SAM" id="Phobius"/>
    </source>
</evidence>
<feature type="transmembrane region" description="Helical" evidence="2">
    <location>
        <begin position="264"/>
        <end position="291"/>
    </location>
</feature>
<gene>
    <name evidence="4" type="ORF">P154DRAFT_571197</name>
</gene>
<dbReference type="EMBL" id="ML977563">
    <property type="protein sequence ID" value="KAF2005470.1"/>
    <property type="molecule type" value="Genomic_DNA"/>
</dbReference>
<keyword evidence="2" id="KW-0472">Membrane</keyword>
<feature type="signal peptide" evidence="3">
    <location>
        <begin position="1"/>
        <end position="24"/>
    </location>
</feature>
<feature type="region of interest" description="Disordered" evidence="1">
    <location>
        <begin position="338"/>
        <end position="383"/>
    </location>
</feature>
<evidence type="ECO:0008006" key="6">
    <source>
        <dbReference type="Google" id="ProtNLM"/>
    </source>
</evidence>
<keyword evidence="2" id="KW-0812">Transmembrane</keyword>
<evidence type="ECO:0000256" key="1">
    <source>
        <dbReference type="SAM" id="MobiDB-lite"/>
    </source>
</evidence>